<dbReference type="OrthoDB" id="6509908at2759"/>
<dbReference type="Pfam" id="PF07690">
    <property type="entry name" value="MFS_1"/>
    <property type="match status" value="1"/>
</dbReference>
<proteinExistence type="predicted"/>
<keyword evidence="2" id="KW-0812">Transmembrane</keyword>
<dbReference type="PANTHER" id="PTHR11360">
    <property type="entry name" value="MONOCARBOXYLATE TRANSPORTER"/>
    <property type="match status" value="1"/>
</dbReference>
<dbReference type="KEGG" id="aplc:110979499"/>
<keyword evidence="2" id="KW-0472">Membrane</keyword>
<dbReference type="PROSITE" id="PS50850">
    <property type="entry name" value="MFS"/>
    <property type="match status" value="1"/>
</dbReference>
<evidence type="ECO:0000256" key="1">
    <source>
        <dbReference type="ARBA" id="ARBA00004141"/>
    </source>
</evidence>
<accession>A0A8B7YF69</accession>
<sequence>MGERATLVANPRPQTVTEPLYGWVVVASSHTVFILWTGFVKTIGVLLPWLTSYYHTDALALGWITAAFCATNNIAAVFGSILSVLIGSRKVAILGGVIAASGLLLASVSTSLLQFALSLILLTGSGFGMTMCICKVHLGIYFNERLALASGIVTMGVPIGLMVFPAFAELLRFTYGIQGTLIILGALSSNLIVCGALLRHYPGFRIHKLGSDRGYEPINSSQTTESPNVFAALKAHIADRLDVKLLARLDMRMLIVAYMLFSFVNDSWMTFMVSNAMSKGFEGYVATTFSISAGCSAVIFSVIQGILISSKFAGIRVVSAMATAVGSAALFLDPLLNSYLAMIVAVVMYGITLAVLNPTIVCMAIETQGRERAASAFGWMGLFSGIFRLLFGFSTGLLRDITGHYDATFILLGVMLFLIVPVLFVDILVPKCRNIVWRS</sequence>
<comment type="subcellular location">
    <subcellularLocation>
        <location evidence="1">Membrane</location>
        <topology evidence="1">Multi-pass membrane protein</topology>
    </subcellularLocation>
</comment>
<dbReference type="GO" id="GO:0008028">
    <property type="term" value="F:monocarboxylic acid transmembrane transporter activity"/>
    <property type="evidence" value="ECO:0007669"/>
    <property type="project" value="TreeGrafter"/>
</dbReference>
<name>A0A8B7YF69_ACAPL</name>
<dbReference type="InterPro" id="IPR011701">
    <property type="entry name" value="MFS"/>
</dbReference>
<reference evidence="5" key="1">
    <citation type="submission" date="2025-08" db="UniProtKB">
        <authorList>
            <consortium name="RefSeq"/>
        </authorList>
    </citation>
    <scope>IDENTIFICATION</scope>
</reference>
<dbReference type="OMA" id="ISHAQQN"/>
<dbReference type="AlphaFoldDB" id="A0A8B7YF69"/>
<evidence type="ECO:0000313" key="5">
    <source>
        <dbReference type="RefSeq" id="XP_022091035.1"/>
    </source>
</evidence>
<dbReference type="InterPro" id="IPR020846">
    <property type="entry name" value="MFS_dom"/>
</dbReference>
<dbReference type="PANTHER" id="PTHR11360:SF303">
    <property type="entry name" value="MAJOR FACILITATOR SUPERFAMILY (MFS) PROFILE DOMAIN-CONTAINING PROTEIN"/>
    <property type="match status" value="1"/>
</dbReference>
<feature type="transmembrane region" description="Helical" evidence="2">
    <location>
        <begin position="60"/>
        <end position="84"/>
    </location>
</feature>
<dbReference type="Proteomes" id="UP000694845">
    <property type="component" value="Unplaced"/>
</dbReference>
<evidence type="ECO:0000259" key="3">
    <source>
        <dbReference type="PROSITE" id="PS50850"/>
    </source>
</evidence>
<feature type="transmembrane region" description="Helical" evidence="2">
    <location>
        <begin position="409"/>
        <end position="429"/>
    </location>
</feature>
<feature type="transmembrane region" description="Helical" evidence="2">
    <location>
        <begin position="338"/>
        <end position="365"/>
    </location>
</feature>
<dbReference type="Gene3D" id="1.20.1250.20">
    <property type="entry name" value="MFS general substrate transporter like domains"/>
    <property type="match status" value="1"/>
</dbReference>
<feature type="transmembrane region" description="Helical" evidence="2">
    <location>
        <begin position="115"/>
        <end position="134"/>
    </location>
</feature>
<dbReference type="InterPro" id="IPR050327">
    <property type="entry name" value="Proton-linked_MCT"/>
</dbReference>
<feature type="transmembrane region" description="Helical" evidence="2">
    <location>
        <begin position="173"/>
        <end position="198"/>
    </location>
</feature>
<feature type="transmembrane region" description="Helical" evidence="2">
    <location>
        <begin position="91"/>
        <end position="109"/>
    </location>
</feature>
<feature type="transmembrane region" description="Helical" evidence="2">
    <location>
        <begin position="20"/>
        <end position="40"/>
    </location>
</feature>
<protein>
    <submittedName>
        <fullName evidence="5">Monocarboxylate transporter 13-like</fullName>
    </submittedName>
</protein>
<feature type="transmembrane region" description="Helical" evidence="2">
    <location>
        <begin position="315"/>
        <end position="332"/>
    </location>
</feature>
<feature type="transmembrane region" description="Helical" evidence="2">
    <location>
        <begin position="146"/>
        <end position="167"/>
    </location>
</feature>
<feature type="transmembrane region" description="Helical" evidence="2">
    <location>
        <begin position="283"/>
        <end position="303"/>
    </location>
</feature>
<feature type="domain" description="Major facilitator superfamily (MFS) profile" evidence="3">
    <location>
        <begin position="24"/>
        <end position="433"/>
    </location>
</feature>
<dbReference type="InterPro" id="IPR036259">
    <property type="entry name" value="MFS_trans_sf"/>
</dbReference>
<organism evidence="4 5">
    <name type="scientific">Acanthaster planci</name>
    <name type="common">Crown-of-thorns starfish</name>
    <dbReference type="NCBI Taxonomy" id="133434"/>
    <lineage>
        <taxon>Eukaryota</taxon>
        <taxon>Metazoa</taxon>
        <taxon>Echinodermata</taxon>
        <taxon>Eleutherozoa</taxon>
        <taxon>Asterozoa</taxon>
        <taxon>Asteroidea</taxon>
        <taxon>Valvatacea</taxon>
        <taxon>Valvatida</taxon>
        <taxon>Acanthasteridae</taxon>
        <taxon>Acanthaster</taxon>
    </lineage>
</organism>
<dbReference type="RefSeq" id="XP_022091035.1">
    <property type="nucleotide sequence ID" value="XM_022235343.1"/>
</dbReference>
<dbReference type="GO" id="GO:0016020">
    <property type="term" value="C:membrane"/>
    <property type="evidence" value="ECO:0007669"/>
    <property type="project" value="UniProtKB-SubCell"/>
</dbReference>
<evidence type="ECO:0000256" key="2">
    <source>
        <dbReference type="SAM" id="Phobius"/>
    </source>
</evidence>
<dbReference type="SUPFAM" id="SSF103473">
    <property type="entry name" value="MFS general substrate transporter"/>
    <property type="match status" value="1"/>
</dbReference>
<dbReference type="GeneID" id="110979499"/>
<keyword evidence="2" id="KW-1133">Transmembrane helix</keyword>
<gene>
    <name evidence="5" type="primary">LOC110979499</name>
</gene>
<keyword evidence="4" id="KW-1185">Reference proteome</keyword>
<feature type="transmembrane region" description="Helical" evidence="2">
    <location>
        <begin position="253"/>
        <end position="271"/>
    </location>
</feature>
<feature type="transmembrane region" description="Helical" evidence="2">
    <location>
        <begin position="377"/>
        <end position="397"/>
    </location>
</feature>
<evidence type="ECO:0000313" key="4">
    <source>
        <dbReference type="Proteomes" id="UP000694845"/>
    </source>
</evidence>